<comment type="caution">
    <text evidence="1">The sequence shown here is derived from an EMBL/GenBank/DDBJ whole genome shotgun (WGS) entry which is preliminary data.</text>
</comment>
<organism evidence="1 2">
    <name type="scientific">Leucogyrophana mollusca</name>
    <dbReference type="NCBI Taxonomy" id="85980"/>
    <lineage>
        <taxon>Eukaryota</taxon>
        <taxon>Fungi</taxon>
        <taxon>Dikarya</taxon>
        <taxon>Basidiomycota</taxon>
        <taxon>Agaricomycotina</taxon>
        <taxon>Agaricomycetes</taxon>
        <taxon>Agaricomycetidae</taxon>
        <taxon>Boletales</taxon>
        <taxon>Boletales incertae sedis</taxon>
        <taxon>Leucogyrophana</taxon>
    </lineage>
</organism>
<gene>
    <name evidence="1" type="ORF">BV22DRAFT_1027895</name>
</gene>
<reference evidence="1" key="1">
    <citation type="journal article" date="2021" name="New Phytol.">
        <title>Evolutionary innovations through gain and loss of genes in the ectomycorrhizal Boletales.</title>
        <authorList>
            <person name="Wu G."/>
            <person name="Miyauchi S."/>
            <person name="Morin E."/>
            <person name="Kuo A."/>
            <person name="Drula E."/>
            <person name="Varga T."/>
            <person name="Kohler A."/>
            <person name="Feng B."/>
            <person name="Cao Y."/>
            <person name="Lipzen A."/>
            <person name="Daum C."/>
            <person name="Hundley H."/>
            <person name="Pangilinan J."/>
            <person name="Johnson J."/>
            <person name="Barry K."/>
            <person name="LaButti K."/>
            <person name="Ng V."/>
            <person name="Ahrendt S."/>
            <person name="Min B."/>
            <person name="Choi I.G."/>
            <person name="Park H."/>
            <person name="Plett J.M."/>
            <person name="Magnuson J."/>
            <person name="Spatafora J.W."/>
            <person name="Nagy L.G."/>
            <person name="Henrissat B."/>
            <person name="Grigoriev I.V."/>
            <person name="Yang Z.L."/>
            <person name="Xu J."/>
            <person name="Martin F.M."/>
        </authorList>
    </citation>
    <scope>NUCLEOTIDE SEQUENCE</scope>
    <source>
        <strain evidence="1">KUC20120723A-06</strain>
    </source>
</reference>
<keyword evidence="2" id="KW-1185">Reference proteome</keyword>
<accession>A0ACB8BYT0</accession>
<protein>
    <submittedName>
        <fullName evidence="1">Uncharacterized protein</fullName>
    </submittedName>
</protein>
<dbReference type="EMBL" id="MU266328">
    <property type="protein sequence ID" value="KAH7931135.1"/>
    <property type="molecule type" value="Genomic_DNA"/>
</dbReference>
<name>A0ACB8BYT0_9AGAM</name>
<proteinExistence type="predicted"/>
<dbReference type="Proteomes" id="UP000790709">
    <property type="component" value="Unassembled WGS sequence"/>
</dbReference>
<sequence>MGAAKWTKGVSKVTGGVRGVANPSIIEHVAAHFLFDTTLDRTTELCGFCLRPLSTSGCVFYLRKGKGSSAGYQVDLHRSRCPNAVKFAYLSASTSNPNAPCTNVPITCPLCSSTSSAVWRYNMEIHFKLEHSSAPWDNYKQLYNISESERAGMEAIWRKRTITKKRGPTKRSANAPLTLSDTHSSRHVIRNVDDFEDDFIEGDPGDSGSVDEVVDNDTRGSDDGYMPDPMMASSSPLVDQQQRPQDEPSKIDEAVKSAQVSESAVQAPPPAVLIASNQTDFNLEARPTRIGRVRKTRDMAEVSACLCGAIVAEDERTSDQAVQCAERGCETQWFHLDCLNFTFAPKNWRCDVHRPSKRPRRAQMSVRSGLL</sequence>
<evidence type="ECO:0000313" key="1">
    <source>
        <dbReference type="EMBL" id="KAH7931135.1"/>
    </source>
</evidence>
<evidence type="ECO:0000313" key="2">
    <source>
        <dbReference type="Proteomes" id="UP000790709"/>
    </source>
</evidence>